<dbReference type="EMBL" id="VAHF01000006">
    <property type="protein sequence ID" value="TXG60546.1"/>
    <property type="molecule type" value="Genomic_DNA"/>
</dbReference>
<dbReference type="Gene3D" id="3.40.50.880">
    <property type="match status" value="1"/>
</dbReference>
<keyword evidence="5" id="KW-0067">ATP-binding</keyword>
<dbReference type="Gene3D" id="3.50.30.20">
    <property type="entry name" value="Carbamoyl-phosphate synthase small subunit, N-terminal domain"/>
    <property type="match status" value="2"/>
</dbReference>
<dbReference type="CDD" id="cd01744">
    <property type="entry name" value="GATase1_CPSase"/>
    <property type="match status" value="1"/>
</dbReference>
<evidence type="ECO:0000256" key="3">
    <source>
        <dbReference type="ARBA" id="ARBA00022598"/>
    </source>
</evidence>
<dbReference type="PRINTS" id="PR00099">
    <property type="entry name" value="CPSGATASE"/>
</dbReference>
<dbReference type="GO" id="GO:0005951">
    <property type="term" value="C:carbamoyl-phosphate synthase complex"/>
    <property type="evidence" value="ECO:0007669"/>
    <property type="project" value="TreeGrafter"/>
</dbReference>
<evidence type="ECO:0000259" key="6">
    <source>
        <dbReference type="SMART" id="SM01097"/>
    </source>
</evidence>
<dbReference type="SUPFAM" id="SSF52317">
    <property type="entry name" value="Class I glutamine amidotransferase-like"/>
    <property type="match status" value="1"/>
</dbReference>
<keyword evidence="2" id="KW-0055">Arginine biosynthesis</keyword>
<protein>
    <recommendedName>
        <fullName evidence="1">carbamoyl-phosphate synthase (glutamine-hydrolyzing)</fullName>
        <ecNumber evidence="1">6.3.5.5</ecNumber>
    </recommendedName>
</protein>
<dbReference type="PROSITE" id="PS51273">
    <property type="entry name" value="GATASE_TYPE_1"/>
    <property type="match status" value="1"/>
</dbReference>
<name>A0A5C7HW50_9ROSI</name>
<evidence type="ECO:0000256" key="4">
    <source>
        <dbReference type="ARBA" id="ARBA00022741"/>
    </source>
</evidence>
<evidence type="ECO:0000313" key="7">
    <source>
        <dbReference type="EMBL" id="TXG60546.1"/>
    </source>
</evidence>
<dbReference type="GO" id="GO:0006526">
    <property type="term" value="P:L-arginine biosynthetic process"/>
    <property type="evidence" value="ECO:0007669"/>
    <property type="project" value="TreeGrafter"/>
</dbReference>
<keyword evidence="4" id="KW-0547">Nucleotide-binding</keyword>
<gene>
    <name evidence="7" type="ORF">EZV62_015119</name>
</gene>
<dbReference type="OrthoDB" id="434at2759"/>
<dbReference type="InterPro" id="IPR017926">
    <property type="entry name" value="GATASE"/>
</dbReference>
<dbReference type="AlphaFoldDB" id="A0A5C7HW50"/>
<evidence type="ECO:0000313" key="8">
    <source>
        <dbReference type="Proteomes" id="UP000323000"/>
    </source>
</evidence>
<dbReference type="NCBIfam" id="NF009475">
    <property type="entry name" value="PRK12838.1"/>
    <property type="match status" value="1"/>
</dbReference>
<dbReference type="InterPro" id="IPR002474">
    <property type="entry name" value="CarbamoylP_synth_ssu_N"/>
</dbReference>
<organism evidence="7 8">
    <name type="scientific">Acer yangbiense</name>
    <dbReference type="NCBI Taxonomy" id="1000413"/>
    <lineage>
        <taxon>Eukaryota</taxon>
        <taxon>Viridiplantae</taxon>
        <taxon>Streptophyta</taxon>
        <taxon>Embryophyta</taxon>
        <taxon>Tracheophyta</taxon>
        <taxon>Spermatophyta</taxon>
        <taxon>Magnoliopsida</taxon>
        <taxon>eudicotyledons</taxon>
        <taxon>Gunneridae</taxon>
        <taxon>Pentapetalae</taxon>
        <taxon>rosids</taxon>
        <taxon>malvids</taxon>
        <taxon>Sapindales</taxon>
        <taxon>Sapindaceae</taxon>
        <taxon>Hippocastanoideae</taxon>
        <taxon>Acereae</taxon>
        <taxon>Acer</taxon>
    </lineage>
</organism>
<keyword evidence="8" id="KW-1185">Reference proteome</keyword>
<sequence>MSALRFSDAAATGLVERPWDVANARLVLEDGSIWKAKSFGASGSQVGEVVFNTSLTGVSVECGLYGPRLEHDIARIISELSSYAGQFVLMTNTHIGNTGINFDDEESRECFLAGLVIRSLSINTSNWRCTDELGKYLVERNIMGIYDVDTRAITRRLRQDGSLIGGLSTEGTKTDEELLEMSRSWDIVAKVIAYDFGIKHNILRRLASCGCKITVVPSTWPASETLKMKPDGVLFSNGPGDSSAVPYAVETVKEILGKVPVFGICMGHQLLGQALGGKTFKMKFGHHEGNHPVRNIRNGRVEISA</sequence>
<keyword evidence="2" id="KW-0028">Amino-acid biosynthesis</keyword>
<proteinExistence type="predicted"/>
<evidence type="ECO:0000256" key="2">
    <source>
        <dbReference type="ARBA" id="ARBA00022571"/>
    </source>
</evidence>
<dbReference type="GO" id="GO:0005524">
    <property type="term" value="F:ATP binding"/>
    <property type="evidence" value="ECO:0007669"/>
    <property type="project" value="UniProtKB-KW"/>
</dbReference>
<dbReference type="PANTHER" id="PTHR11405">
    <property type="entry name" value="CARBAMOYLTRANSFERASE FAMILY MEMBER"/>
    <property type="match status" value="1"/>
</dbReference>
<dbReference type="InterPro" id="IPR035686">
    <property type="entry name" value="CPSase_GATase1"/>
</dbReference>
<feature type="domain" description="Carbamoyl-phosphate synthase small subunit N-terminal" evidence="6">
    <location>
        <begin position="22"/>
        <end position="168"/>
    </location>
</feature>
<evidence type="ECO:0000256" key="5">
    <source>
        <dbReference type="ARBA" id="ARBA00022840"/>
    </source>
</evidence>
<dbReference type="SMART" id="SM01097">
    <property type="entry name" value="CPSase_sm_chain"/>
    <property type="match status" value="1"/>
</dbReference>
<dbReference type="SUPFAM" id="SSF52021">
    <property type="entry name" value="Carbamoyl phosphate synthetase, small subunit N-terminal domain"/>
    <property type="match status" value="1"/>
</dbReference>
<accession>A0A5C7HW50</accession>
<comment type="caution">
    <text evidence="7">The sequence shown here is derived from an EMBL/GenBank/DDBJ whole genome shotgun (WGS) entry which is preliminary data.</text>
</comment>
<dbReference type="PANTHER" id="PTHR11405:SF4">
    <property type="entry name" value="CARBAMOYL-PHOSPHATE SYNTHASE ARGININE-SPECIFIC SMALL CHAIN"/>
    <property type="match status" value="1"/>
</dbReference>
<reference evidence="8" key="1">
    <citation type="journal article" date="2019" name="Gigascience">
        <title>De novo genome assembly of the endangered Acer yangbiense, a plant species with extremely small populations endemic to Yunnan Province, China.</title>
        <authorList>
            <person name="Yang J."/>
            <person name="Wariss H.M."/>
            <person name="Tao L."/>
            <person name="Zhang R."/>
            <person name="Yun Q."/>
            <person name="Hollingsworth P."/>
            <person name="Dao Z."/>
            <person name="Luo G."/>
            <person name="Guo H."/>
            <person name="Ma Y."/>
            <person name="Sun W."/>
        </authorList>
    </citation>
    <scope>NUCLEOTIDE SEQUENCE [LARGE SCALE GENOMIC DNA]</scope>
    <source>
        <strain evidence="8">cv. Malutang</strain>
    </source>
</reference>
<dbReference type="Proteomes" id="UP000323000">
    <property type="component" value="Chromosome 6"/>
</dbReference>
<dbReference type="GO" id="GO:0004088">
    <property type="term" value="F:carbamoyl-phosphate synthase (glutamine-hydrolyzing) activity"/>
    <property type="evidence" value="ECO:0007669"/>
    <property type="project" value="TreeGrafter"/>
</dbReference>
<dbReference type="Pfam" id="PF00117">
    <property type="entry name" value="GATase"/>
    <property type="match status" value="1"/>
</dbReference>
<dbReference type="InterPro" id="IPR029062">
    <property type="entry name" value="Class_I_gatase-like"/>
</dbReference>
<dbReference type="Pfam" id="PF00988">
    <property type="entry name" value="CPSase_sm_chain"/>
    <property type="match status" value="2"/>
</dbReference>
<dbReference type="EC" id="6.3.5.5" evidence="1"/>
<dbReference type="PRINTS" id="PR00096">
    <property type="entry name" value="GATASE"/>
</dbReference>
<keyword evidence="3" id="KW-0436">Ligase</keyword>
<evidence type="ECO:0000256" key="1">
    <source>
        <dbReference type="ARBA" id="ARBA00012738"/>
    </source>
</evidence>
<dbReference type="InterPro" id="IPR036480">
    <property type="entry name" value="CarbP_synth_ssu_N_sf"/>
</dbReference>